<dbReference type="InterPro" id="IPR006182">
    <property type="entry name" value="FliF_N_dom"/>
</dbReference>
<evidence type="ECO:0000256" key="7">
    <source>
        <dbReference type="ARBA" id="ARBA00023136"/>
    </source>
</evidence>
<feature type="region of interest" description="Disordered" evidence="10">
    <location>
        <begin position="474"/>
        <end position="502"/>
    </location>
</feature>
<comment type="function">
    <text evidence="9">The M ring may be actively involved in energy transduction.</text>
</comment>
<feature type="region of interest" description="Disordered" evidence="10">
    <location>
        <begin position="219"/>
        <end position="241"/>
    </location>
</feature>
<feature type="compositionally biased region" description="Low complexity" evidence="10">
    <location>
        <begin position="300"/>
        <end position="312"/>
    </location>
</feature>
<evidence type="ECO:0000259" key="13">
    <source>
        <dbReference type="Pfam" id="PF08345"/>
    </source>
</evidence>
<dbReference type="InterPro" id="IPR045851">
    <property type="entry name" value="AMP-bd_C_sf"/>
</dbReference>
<dbReference type="KEGG" id="cfer:D4Z93_09135"/>
<keyword evidence="5 11" id="KW-0812">Transmembrane</keyword>
<dbReference type="Pfam" id="PF01514">
    <property type="entry name" value="YscJ_FliF"/>
    <property type="match status" value="1"/>
</dbReference>
<dbReference type="GO" id="GO:0071973">
    <property type="term" value="P:bacterial-type flagellum-dependent cell motility"/>
    <property type="evidence" value="ECO:0007669"/>
    <property type="project" value="InterPro"/>
</dbReference>
<dbReference type="PRINTS" id="PR01009">
    <property type="entry name" value="FLGMRINGFLIF"/>
</dbReference>
<evidence type="ECO:0000256" key="6">
    <source>
        <dbReference type="ARBA" id="ARBA00022989"/>
    </source>
</evidence>
<dbReference type="InterPro" id="IPR013556">
    <property type="entry name" value="Flag_M-ring_C"/>
</dbReference>
<keyword evidence="4" id="KW-1003">Cell membrane</keyword>
<keyword evidence="14" id="KW-0282">Flagellum</keyword>
<feature type="compositionally biased region" description="Polar residues" evidence="10">
    <location>
        <begin position="227"/>
        <end position="241"/>
    </location>
</feature>
<feature type="domain" description="Flagellar M-ring C-terminal" evidence="13">
    <location>
        <begin position="256"/>
        <end position="402"/>
    </location>
</feature>
<dbReference type="Proteomes" id="UP000266301">
    <property type="component" value="Chromosome"/>
</dbReference>
<dbReference type="PANTHER" id="PTHR30046">
    <property type="entry name" value="FLAGELLAR M-RING PROTEIN"/>
    <property type="match status" value="1"/>
</dbReference>
<keyword evidence="14" id="KW-0966">Cell projection</keyword>
<evidence type="ECO:0000256" key="11">
    <source>
        <dbReference type="SAM" id="Phobius"/>
    </source>
</evidence>
<evidence type="ECO:0000313" key="15">
    <source>
        <dbReference type="Proteomes" id="UP000266301"/>
    </source>
</evidence>
<sequence>MGKLSQFFKNLIAKWKELSKRKKIAFGVIFAGIIAAVIFAGISLGTTKYAVLFSNLNSTDSANVYKQLQSDKVDAKVQGNSILVPKDQVDKVRMQVLSEVQITNGSQGFELLDKSSFGTTDEQMKITYQRALQGELERTIKGFSEVQDARVHLVIPDDTAFEKDTDPGSASVTLKLKPGQSLTKDQVKSVIALVSGAVKNVPAKNIQVMDDNMNLLSDDLYTDKNNGEQSTTSADKQQQLQKQYEENLQKRLQSMLETVYGKDKVKVTVNTELDFDDVQQDSTTYDPKSVIVSENDKKSTSNSGDNSGTSNSPVDNNMTNSTASSNGNNLSTSEETTKNYDVSKVEQKTIKAPGAVKRLTASVALDGNVDDATKTSIKNLAVSAIGYDDNRGDTISVEGIPFDTTLKDKARKDLDEMNKATEQAKKNKLYTIIGIIAAIVIAAAVGIFLWMRKNRREEEEAFDDEFGSTQSIDTIIGDDDMDTNEQPKFKPVEFEEENEQTHLENEIRKYAKDKPDQVVDVIKSWLAEDER</sequence>
<feature type="domain" description="Flagellar M-ring N-terminal" evidence="12">
    <location>
        <begin position="46"/>
        <end position="217"/>
    </location>
</feature>
<evidence type="ECO:0000256" key="10">
    <source>
        <dbReference type="SAM" id="MobiDB-lite"/>
    </source>
</evidence>
<evidence type="ECO:0000256" key="1">
    <source>
        <dbReference type="ARBA" id="ARBA00004117"/>
    </source>
</evidence>
<evidence type="ECO:0000313" key="14">
    <source>
        <dbReference type="EMBL" id="AYD40685.1"/>
    </source>
</evidence>
<evidence type="ECO:0000256" key="5">
    <source>
        <dbReference type="ARBA" id="ARBA00022692"/>
    </source>
</evidence>
<evidence type="ECO:0000256" key="2">
    <source>
        <dbReference type="ARBA" id="ARBA00004651"/>
    </source>
</evidence>
<comment type="subcellular location">
    <subcellularLocation>
        <location evidence="1 9">Bacterial flagellum basal body</location>
    </subcellularLocation>
    <subcellularLocation>
        <location evidence="2">Cell membrane</location>
        <topology evidence="2">Multi-pass membrane protein</topology>
    </subcellularLocation>
</comment>
<dbReference type="InterPro" id="IPR043427">
    <property type="entry name" value="YscJ/FliF"/>
</dbReference>
<accession>A0A386H591</accession>
<name>A0A386H591_9CLOT</name>
<dbReference type="RefSeq" id="WP_119972824.1">
    <property type="nucleotide sequence ID" value="NZ_CP032416.1"/>
</dbReference>
<dbReference type="InterPro" id="IPR000067">
    <property type="entry name" value="FlgMring_FliF"/>
</dbReference>
<evidence type="ECO:0000256" key="4">
    <source>
        <dbReference type="ARBA" id="ARBA00022475"/>
    </source>
</evidence>
<gene>
    <name evidence="14" type="primary">fliF</name>
    <name evidence="14" type="ORF">D4Z93_09135</name>
</gene>
<keyword evidence="7 11" id="KW-0472">Membrane</keyword>
<evidence type="ECO:0000259" key="12">
    <source>
        <dbReference type="Pfam" id="PF01514"/>
    </source>
</evidence>
<keyword evidence="15" id="KW-1185">Reference proteome</keyword>
<dbReference type="GO" id="GO:0009431">
    <property type="term" value="C:bacterial-type flagellum basal body, MS ring"/>
    <property type="evidence" value="ECO:0007669"/>
    <property type="project" value="InterPro"/>
</dbReference>
<comment type="similarity">
    <text evidence="3 9">Belongs to the FliF family.</text>
</comment>
<protein>
    <recommendedName>
        <fullName evidence="9">Flagellar M-ring protein</fullName>
    </recommendedName>
</protein>
<feature type="transmembrane region" description="Helical" evidence="11">
    <location>
        <begin position="24"/>
        <end position="45"/>
    </location>
</feature>
<dbReference type="OrthoDB" id="9807026at2"/>
<feature type="compositionally biased region" description="Basic and acidic residues" evidence="10">
    <location>
        <begin position="485"/>
        <end position="502"/>
    </location>
</feature>
<evidence type="ECO:0000256" key="8">
    <source>
        <dbReference type="ARBA" id="ARBA00023143"/>
    </source>
</evidence>
<feature type="region of interest" description="Disordered" evidence="10">
    <location>
        <begin position="279"/>
        <end position="340"/>
    </location>
</feature>
<dbReference type="Pfam" id="PF08345">
    <property type="entry name" value="YscJ_FliF_C"/>
    <property type="match status" value="1"/>
</dbReference>
<dbReference type="PANTHER" id="PTHR30046:SF0">
    <property type="entry name" value="FLAGELLAR M-RING PROTEIN"/>
    <property type="match status" value="1"/>
</dbReference>
<evidence type="ECO:0000256" key="3">
    <source>
        <dbReference type="ARBA" id="ARBA00007971"/>
    </source>
</evidence>
<reference evidence="14 15" key="1">
    <citation type="journal article" date="2019" name="Int. J. Syst. Evol. Microbiol.">
        <title>Clostridium fermenticellae sp. nov., isolated from the mud in a fermentation cellar for the production of the Chinese liquor, baijiu.</title>
        <authorList>
            <person name="Xu P.X."/>
            <person name="Chai L.J."/>
            <person name="Qiu T."/>
            <person name="Zhang X.J."/>
            <person name="Lu Z.M."/>
            <person name="Xiao C."/>
            <person name="Wang S.T."/>
            <person name="Shen C.H."/>
            <person name="Shi J.S."/>
            <person name="Xu Z.H."/>
        </authorList>
    </citation>
    <scope>NUCLEOTIDE SEQUENCE [LARGE SCALE GENOMIC DNA]</scope>
    <source>
        <strain evidence="14 15">JN500901</strain>
    </source>
</reference>
<dbReference type="GO" id="GO:0003774">
    <property type="term" value="F:cytoskeletal motor activity"/>
    <property type="evidence" value="ECO:0007669"/>
    <property type="project" value="InterPro"/>
</dbReference>
<dbReference type="EMBL" id="CP032416">
    <property type="protein sequence ID" value="AYD40685.1"/>
    <property type="molecule type" value="Genomic_DNA"/>
</dbReference>
<dbReference type="Gene3D" id="3.30.300.30">
    <property type="match status" value="1"/>
</dbReference>
<keyword evidence="14" id="KW-0969">Cilium</keyword>
<evidence type="ECO:0000256" key="9">
    <source>
        <dbReference type="PIRNR" id="PIRNR004862"/>
    </source>
</evidence>
<feature type="compositionally biased region" description="Polar residues" evidence="10">
    <location>
        <begin position="313"/>
        <end position="334"/>
    </location>
</feature>
<dbReference type="NCBIfam" id="TIGR00206">
    <property type="entry name" value="fliF"/>
    <property type="match status" value="1"/>
</dbReference>
<proteinExistence type="inferred from homology"/>
<keyword evidence="6 11" id="KW-1133">Transmembrane helix</keyword>
<organism evidence="14 15">
    <name type="scientific">Clostridium fermenticellae</name>
    <dbReference type="NCBI Taxonomy" id="2068654"/>
    <lineage>
        <taxon>Bacteria</taxon>
        <taxon>Bacillati</taxon>
        <taxon>Bacillota</taxon>
        <taxon>Clostridia</taxon>
        <taxon>Eubacteriales</taxon>
        <taxon>Clostridiaceae</taxon>
        <taxon>Clostridium</taxon>
    </lineage>
</organism>
<dbReference type="PIRSF" id="PIRSF004862">
    <property type="entry name" value="FliF"/>
    <property type="match status" value="1"/>
</dbReference>
<feature type="transmembrane region" description="Helical" evidence="11">
    <location>
        <begin position="429"/>
        <end position="450"/>
    </location>
</feature>
<dbReference type="AlphaFoldDB" id="A0A386H591"/>
<dbReference type="GO" id="GO:0005886">
    <property type="term" value="C:plasma membrane"/>
    <property type="evidence" value="ECO:0007669"/>
    <property type="project" value="UniProtKB-SubCell"/>
</dbReference>
<keyword evidence="8 9" id="KW-0975">Bacterial flagellum</keyword>